<name>A0A914D1K8_9BILA</name>
<evidence type="ECO:0000256" key="2">
    <source>
        <dbReference type="ARBA" id="ARBA00007937"/>
    </source>
</evidence>
<accession>A0A914D1K8</accession>
<evidence type="ECO:0000313" key="8">
    <source>
        <dbReference type="Proteomes" id="UP000887540"/>
    </source>
</evidence>
<dbReference type="PIRSF" id="PIRSF000437">
    <property type="entry name" value="GPAT_DHAPAT"/>
    <property type="match status" value="1"/>
</dbReference>
<sequence length="597" mass="67739">MICRFCGYLLFKVFRRVMKRLLVCPEQLTAVKEAELSGIPIVYLPLHRSHLDYLLITWTVWHFGIRLPHIASGNNLNLSGFGWLLRGTGAFFIRRRLSPDDEASQDELLYRTVLNQYMVELLKAGLSIEFFLEGTRSRFGKTLLPKNGLISNVVDAVESGVIPDVWLVPVSFSYDNVIEGMFYDELLGIRKEKESVMGVIKGIYKSFGEQGRCGTVMMNFGTPVRLTAYKRSLEERIAMDQFYLKYAPNPNSYRELLPWHNVRTPNRTLIRAIGFHLVSDAQENRPISVSSIAALLICSKYNELGKNSAKLWEFSEEIRLLCEEIKNLGFEVIGGTNEIEMEDKKFAQLLVKEAIYYLGDSETFGSIATGNAIIGTHIGNESYLNFSTERHALMDLCYKKNSAIVPYLLHSAISIVILATAKIVDGKIIVEDLIDNTLHITDLLQCEVIFCKPCENLESLISKLANELLRNTIEGNTSVENVGNLMLAFNLTFYANILKPFLLTLLIVTNYFLRFPNSTPQLRDIDFIRKFLEERIQSASYLDAEALNSDSIYNSIKLLRQKGVISMNGLELNDEDQAQQIVHIIGDKFKIQSAFVI</sequence>
<evidence type="ECO:0000256" key="3">
    <source>
        <dbReference type="ARBA" id="ARBA00022679"/>
    </source>
</evidence>
<dbReference type="GO" id="GO:0004366">
    <property type="term" value="F:glycerol-3-phosphate O-acyltransferase activity"/>
    <property type="evidence" value="ECO:0007669"/>
    <property type="project" value="TreeGrafter"/>
</dbReference>
<dbReference type="Pfam" id="PF01553">
    <property type="entry name" value="Acyltransferase"/>
    <property type="match status" value="1"/>
</dbReference>
<evidence type="ECO:0000313" key="9">
    <source>
        <dbReference type="WBParaSite" id="ACRNAN_scaffold1706.g23744.t1"/>
    </source>
</evidence>
<keyword evidence="5" id="KW-0012">Acyltransferase</keyword>
<dbReference type="CDD" id="cd07993">
    <property type="entry name" value="LPLAT_DHAPAT-like"/>
    <property type="match status" value="1"/>
</dbReference>
<dbReference type="SMART" id="SM00563">
    <property type="entry name" value="PlsC"/>
    <property type="match status" value="1"/>
</dbReference>
<feature type="transmembrane region" description="Helical" evidence="6">
    <location>
        <begin position="493"/>
        <end position="513"/>
    </location>
</feature>
<dbReference type="InterPro" id="IPR041728">
    <property type="entry name" value="GPAT/DHAPAT_LPLAT"/>
</dbReference>
<protein>
    <submittedName>
        <fullName evidence="9">Phospholipid/glycerol acyltransferase domain-containing protein</fullName>
    </submittedName>
</protein>
<dbReference type="GO" id="GO:0031966">
    <property type="term" value="C:mitochondrial membrane"/>
    <property type="evidence" value="ECO:0007669"/>
    <property type="project" value="TreeGrafter"/>
</dbReference>
<feature type="domain" description="Phospholipid/glycerol acyltransferase" evidence="7">
    <location>
        <begin position="41"/>
        <end position="175"/>
    </location>
</feature>
<proteinExistence type="inferred from homology"/>
<reference evidence="9" key="1">
    <citation type="submission" date="2022-11" db="UniProtKB">
        <authorList>
            <consortium name="WormBaseParasite"/>
        </authorList>
    </citation>
    <scope>IDENTIFICATION</scope>
</reference>
<dbReference type="SUPFAM" id="SSF69593">
    <property type="entry name" value="Glycerol-3-phosphate (1)-acyltransferase"/>
    <property type="match status" value="1"/>
</dbReference>
<evidence type="ECO:0000256" key="1">
    <source>
        <dbReference type="ARBA" id="ARBA00004370"/>
    </source>
</evidence>
<dbReference type="GO" id="GO:0019432">
    <property type="term" value="P:triglyceride biosynthetic process"/>
    <property type="evidence" value="ECO:0007669"/>
    <property type="project" value="TreeGrafter"/>
</dbReference>
<keyword evidence="6" id="KW-1133">Transmembrane helix</keyword>
<dbReference type="InterPro" id="IPR045520">
    <property type="entry name" value="GPAT/DHAPAT_C"/>
</dbReference>
<evidence type="ECO:0000259" key="7">
    <source>
        <dbReference type="SMART" id="SM00563"/>
    </source>
</evidence>
<dbReference type="PANTHER" id="PTHR12563">
    <property type="entry name" value="GLYCEROL-3-PHOSPHATE ACYLTRANSFERASE"/>
    <property type="match status" value="1"/>
</dbReference>
<dbReference type="WBParaSite" id="ACRNAN_scaffold1706.g23744.t1">
    <property type="protein sequence ID" value="ACRNAN_scaffold1706.g23744.t1"/>
    <property type="gene ID" value="ACRNAN_scaffold1706.g23744"/>
</dbReference>
<dbReference type="Proteomes" id="UP000887540">
    <property type="component" value="Unplaced"/>
</dbReference>
<dbReference type="PANTHER" id="PTHR12563:SF23">
    <property type="entry name" value="BCDNA.GH07066"/>
    <property type="match status" value="1"/>
</dbReference>
<keyword evidence="8" id="KW-1185">Reference proteome</keyword>
<keyword evidence="6" id="KW-0812">Transmembrane</keyword>
<dbReference type="GO" id="GO:0006072">
    <property type="term" value="P:glycerol-3-phosphate metabolic process"/>
    <property type="evidence" value="ECO:0007669"/>
    <property type="project" value="TreeGrafter"/>
</dbReference>
<evidence type="ECO:0000256" key="6">
    <source>
        <dbReference type="SAM" id="Phobius"/>
    </source>
</evidence>
<keyword evidence="4 6" id="KW-0472">Membrane</keyword>
<dbReference type="GO" id="GO:0008654">
    <property type="term" value="P:phospholipid biosynthetic process"/>
    <property type="evidence" value="ECO:0007669"/>
    <property type="project" value="TreeGrafter"/>
</dbReference>
<comment type="subcellular location">
    <subcellularLocation>
        <location evidence="1">Membrane</location>
    </subcellularLocation>
</comment>
<keyword evidence="3" id="KW-0808">Transferase</keyword>
<dbReference type="Pfam" id="PF19277">
    <property type="entry name" value="GPAT_C"/>
    <property type="match status" value="1"/>
</dbReference>
<organism evidence="8 9">
    <name type="scientific">Acrobeloides nanus</name>
    <dbReference type="NCBI Taxonomy" id="290746"/>
    <lineage>
        <taxon>Eukaryota</taxon>
        <taxon>Metazoa</taxon>
        <taxon>Ecdysozoa</taxon>
        <taxon>Nematoda</taxon>
        <taxon>Chromadorea</taxon>
        <taxon>Rhabditida</taxon>
        <taxon>Tylenchina</taxon>
        <taxon>Cephalobomorpha</taxon>
        <taxon>Cephaloboidea</taxon>
        <taxon>Cephalobidae</taxon>
        <taxon>Acrobeloides</taxon>
    </lineage>
</organism>
<evidence type="ECO:0000256" key="4">
    <source>
        <dbReference type="ARBA" id="ARBA00023136"/>
    </source>
</evidence>
<dbReference type="InterPro" id="IPR022284">
    <property type="entry name" value="GPAT/DHAPAT"/>
</dbReference>
<evidence type="ECO:0000256" key="5">
    <source>
        <dbReference type="ARBA" id="ARBA00023315"/>
    </source>
</evidence>
<dbReference type="InterPro" id="IPR002123">
    <property type="entry name" value="Plipid/glycerol_acylTrfase"/>
</dbReference>
<comment type="similarity">
    <text evidence="2">Belongs to the GPAT/DAPAT family.</text>
</comment>
<dbReference type="GO" id="GO:0006631">
    <property type="term" value="P:fatty acid metabolic process"/>
    <property type="evidence" value="ECO:0007669"/>
    <property type="project" value="TreeGrafter"/>
</dbReference>
<dbReference type="AlphaFoldDB" id="A0A914D1K8"/>